<keyword evidence="5 6" id="KW-0472">Membrane</keyword>
<accession>A0A084A9Y1</accession>
<evidence type="ECO:0000313" key="7">
    <source>
        <dbReference type="EMBL" id="KEY62110.1"/>
    </source>
</evidence>
<feature type="transmembrane region" description="Helical" evidence="6">
    <location>
        <begin position="105"/>
        <end position="129"/>
    </location>
</feature>
<name>A0A084A9Y1_LACLC</name>
<feature type="transmembrane region" description="Helical" evidence="6">
    <location>
        <begin position="141"/>
        <end position="160"/>
    </location>
</feature>
<feature type="transmembrane region" description="Helical" evidence="6">
    <location>
        <begin position="323"/>
        <end position="341"/>
    </location>
</feature>
<reference evidence="7 8" key="1">
    <citation type="submission" date="2014-06" db="EMBL/GenBank/DDBJ databases">
        <title>Draft genome sequence of the putrescine producing strain Lactococcus lactis subsp cremoris GE214.</title>
        <authorList>
            <person name="Ladero V."/>
            <person name="Linares D.M."/>
            <person name="del Rio B."/>
            <person name="Mayo B."/>
            <person name="Martin M.C."/>
            <person name="Fernandez M."/>
            <person name="Alvarez M.A."/>
        </authorList>
    </citation>
    <scope>NUCLEOTIDE SEQUENCE [LARGE SCALE GENOMIC DNA]</scope>
    <source>
        <strain evidence="7 8">GE214</strain>
    </source>
</reference>
<dbReference type="GO" id="GO:0005886">
    <property type="term" value="C:plasma membrane"/>
    <property type="evidence" value="ECO:0007669"/>
    <property type="project" value="UniProtKB-SubCell"/>
</dbReference>
<feature type="transmembrane region" description="Helical" evidence="6">
    <location>
        <begin position="244"/>
        <end position="264"/>
    </location>
</feature>
<evidence type="ECO:0000313" key="8">
    <source>
        <dbReference type="Proteomes" id="UP000028401"/>
    </source>
</evidence>
<organism evidence="7 8">
    <name type="scientific">Lactococcus cremoris subsp. cremoris GE214</name>
    <dbReference type="NCBI Taxonomy" id="1415168"/>
    <lineage>
        <taxon>Bacteria</taxon>
        <taxon>Bacillati</taxon>
        <taxon>Bacillota</taxon>
        <taxon>Bacilli</taxon>
        <taxon>Lactobacillales</taxon>
        <taxon>Streptococcaceae</taxon>
        <taxon>Lactococcus</taxon>
        <taxon>Lactococcus cremoris subsp. cremoris</taxon>
    </lineage>
</organism>
<evidence type="ECO:0000256" key="3">
    <source>
        <dbReference type="ARBA" id="ARBA00022692"/>
    </source>
</evidence>
<dbReference type="PANTHER" id="PTHR47089">
    <property type="entry name" value="ABC TRANSPORTER, PERMEASE PROTEIN"/>
    <property type="match status" value="1"/>
</dbReference>
<keyword evidence="4 6" id="KW-1133">Transmembrane helix</keyword>
<keyword evidence="3 6" id="KW-0812">Transmembrane</keyword>
<feature type="transmembrane region" description="Helical" evidence="6">
    <location>
        <begin position="284"/>
        <end position="311"/>
    </location>
</feature>
<sequence>MNNKTRKVLVPLIAIVFGFLLGAIIMLAFGYNPIWGYEDLFISALGSARSIGETLQTMGPLILTALSFAVAMKVGLFNIGMSGQALAGWISSMWFALSFPDIPRLLMIPLVVIIGMVFGAFMGFIPGILRALLGTSEVITTIMLNYIMLFFSTFMIHSMFQKNILMDNTTDQTKLISANASFRTNWMSSLTDNSTLNIGLIIAIIALVIMAIIFTKTTLGFEIKAVGLNPDASEYAGISAKRTLILSMVVAGALAGLGGVVYGFGYMQNFVSQSASLDIGFNGMAVALLGGNSPIGILFAALLFSVLQTGAPGMTNDGIPPEIVKVVTAAIIFFIAVKFIIEVMLPKAKAIKASEATKKKGEKA</sequence>
<dbReference type="PANTHER" id="PTHR47089:SF1">
    <property type="entry name" value="GUANOSINE ABC TRANSPORTER PERMEASE PROTEIN NUPP"/>
    <property type="match status" value="1"/>
</dbReference>
<proteinExistence type="predicted"/>
<dbReference type="PATRIC" id="fig|1415168.3.peg.1826"/>
<evidence type="ECO:0000256" key="1">
    <source>
        <dbReference type="ARBA" id="ARBA00004651"/>
    </source>
</evidence>
<evidence type="ECO:0000256" key="5">
    <source>
        <dbReference type="ARBA" id="ARBA00023136"/>
    </source>
</evidence>
<dbReference type="InterPro" id="IPR001851">
    <property type="entry name" value="ABC_transp_permease"/>
</dbReference>
<evidence type="ECO:0000256" key="6">
    <source>
        <dbReference type="SAM" id="Phobius"/>
    </source>
</evidence>
<dbReference type="CDD" id="cd06580">
    <property type="entry name" value="TM_PBP1_transp_TpRbsC_like"/>
    <property type="match status" value="1"/>
</dbReference>
<comment type="subcellular location">
    <subcellularLocation>
        <location evidence="1">Cell membrane</location>
        <topology evidence="1">Multi-pass membrane protein</topology>
    </subcellularLocation>
</comment>
<dbReference type="GO" id="GO:0022857">
    <property type="term" value="F:transmembrane transporter activity"/>
    <property type="evidence" value="ECO:0007669"/>
    <property type="project" value="InterPro"/>
</dbReference>
<feature type="transmembrane region" description="Helical" evidence="6">
    <location>
        <begin position="79"/>
        <end position="99"/>
    </location>
</feature>
<dbReference type="Proteomes" id="UP000028401">
    <property type="component" value="Unassembled WGS sequence"/>
</dbReference>
<evidence type="ECO:0000256" key="4">
    <source>
        <dbReference type="ARBA" id="ARBA00022989"/>
    </source>
</evidence>
<gene>
    <name evidence="7" type="ORF">U725_01757</name>
</gene>
<feature type="transmembrane region" description="Helical" evidence="6">
    <location>
        <begin position="196"/>
        <end position="214"/>
    </location>
</feature>
<dbReference type="EMBL" id="AZSI01000077">
    <property type="protein sequence ID" value="KEY62110.1"/>
    <property type="molecule type" value="Genomic_DNA"/>
</dbReference>
<feature type="transmembrane region" description="Helical" evidence="6">
    <location>
        <begin position="12"/>
        <end position="34"/>
    </location>
</feature>
<dbReference type="Pfam" id="PF02653">
    <property type="entry name" value="BPD_transp_2"/>
    <property type="match status" value="1"/>
</dbReference>
<dbReference type="RefSeq" id="WP_042748502.1">
    <property type="nucleotide sequence ID" value="NZ_AZSI01000077.1"/>
</dbReference>
<comment type="caution">
    <text evidence="7">The sequence shown here is derived from an EMBL/GenBank/DDBJ whole genome shotgun (WGS) entry which is preliminary data.</text>
</comment>
<evidence type="ECO:0000256" key="2">
    <source>
        <dbReference type="ARBA" id="ARBA00022475"/>
    </source>
</evidence>
<protein>
    <submittedName>
        <fullName evidence="7">Nucleoside ABC transporter membrane protein</fullName>
    </submittedName>
</protein>
<keyword evidence="2" id="KW-1003">Cell membrane</keyword>
<dbReference type="AlphaFoldDB" id="A0A084A9Y1"/>